<dbReference type="Pfam" id="PF07686">
    <property type="entry name" value="V-set"/>
    <property type="match status" value="1"/>
</dbReference>
<evidence type="ECO:0000313" key="3">
    <source>
        <dbReference type="EnsemblMetazoa" id="HelroP180649"/>
    </source>
</evidence>
<dbReference type="HOGENOM" id="CLU_1671246_0_0_1"/>
<sequence>MYDHVPNRSSPNLASLARLSPTNFLNIAPSHVCLMVVSTSGKLTITGPEKREHVTSQADSVTFKCPFHSDTFNLFDYPFRWKKHQLDETTEMNTMGNLVEPFLNGRFHLSYSNNSLHYILELSIINISMEDEANYTCEIRGPTSKVEGQVVHHLYVRG</sequence>
<dbReference type="InParanoid" id="T1FG45"/>
<dbReference type="PROSITE" id="PS50835">
    <property type="entry name" value="IG_LIKE"/>
    <property type="match status" value="1"/>
</dbReference>
<dbReference type="InterPro" id="IPR036179">
    <property type="entry name" value="Ig-like_dom_sf"/>
</dbReference>
<reference evidence="2 4" key="2">
    <citation type="journal article" date="2013" name="Nature">
        <title>Insights into bilaterian evolution from three spiralian genomes.</title>
        <authorList>
            <person name="Simakov O."/>
            <person name="Marletaz F."/>
            <person name="Cho S.J."/>
            <person name="Edsinger-Gonzales E."/>
            <person name="Havlak P."/>
            <person name="Hellsten U."/>
            <person name="Kuo D.H."/>
            <person name="Larsson T."/>
            <person name="Lv J."/>
            <person name="Arendt D."/>
            <person name="Savage R."/>
            <person name="Osoegawa K."/>
            <person name="de Jong P."/>
            <person name="Grimwood J."/>
            <person name="Chapman J.A."/>
            <person name="Shapiro H."/>
            <person name="Aerts A."/>
            <person name="Otillar R.P."/>
            <person name="Terry A.Y."/>
            <person name="Boore J.L."/>
            <person name="Grigoriev I.V."/>
            <person name="Lindberg D.R."/>
            <person name="Seaver E.C."/>
            <person name="Weisblat D.A."/>
            <person name="Putnam N.H."/>
            <person name="Rokhsar D.S."/>
        </authorList>
    </citation>
    <scope>NUCLEOTIDE SEQUENCE</scope>
</reference>
<dbReference type="Gene3D" id="2.60.40.10">
    <property type="entry name" value="Immunoglobulins"/>
    <property type="match status" value="1"/>
</dbReference>
<dbReference type="AlphaFoldDB" id="T1FG45"/>
<accession>T1FG45</accession>
<feature type="domain" description="Ig-like" evidence="1">
    <location>
        <begin position="48"/>
        <end position="147"/>
    </location>
</feature>
<dbReference type="Proteomes" id="UP000015101">
    <property type="component" value="Unassembled WGS sequence"/>
</dbReference>
<dbReference type="SMART" id="SM00409">
    <property type="entry name" value="IG"/>
    <property type="match status" value="1"/>
</dbReference>
<dbReference type="EMBL" id="AMQM01007299">
    <property type="status" value="NOT_ANNOTATED_CDS"/>
    <property type="molecule type" value="Genomic_DNA"/>
</dbReference>
<name>T1FG45_HELRO</name>
<dbReference type="EMBL" id="KB097594">
    <property type="protein sequence ID" value="ESN93781.1"/>
    <property type="molecule type" value="Genomic_DNA"/>
</dbReference>
<evidence type="ECO:0000313" key="4">
    <source>
        <dbReference type="Proteomes" id="UP000015101"/>
    </source>
</evidence>
<dbReference type="InterPro" id="IPR003599">
    <property type="entry name" value="Ig_sub"/>
</dbReference>
<dbReference type="InterPro" id="IPR013783">
    <property type="entry name" value="Ig-like_fold"/>
</dbReference>
<dbReference type="KEGG" id="hro:HELRODRAFT_180649"/>
<dbReference type="SUPFAM" id="SSF48726">
    <property type="entry name" value="Immunoglobulin"/>
    <property type="match status" value="1"/>
</dbReference>
<keyword evidence="4" id="KW-1185">Reference proteome</keyword>
<reference evidence="3" key="3">
    <citation type="submission" date="2015-06" db="UniProtKB">
        <authorList>
            <consortium name="EnsemblMetazoa"/>
        </authorList>
    </citation>
    <scope>IDENTIFICATION</scope>
</reference>
<dbReference type="EnsemblMetazoa" id="HelroT180649">
    <property type="protein sequence ID" value="HelroP180649"/>
    <property type="gene ID" value="HelroG180649"/>
</dbReference>
<organism evidence="3 4">
    <name type="scientific">Helobdella robusta</name>
    <name type="common">Californian leech</name>
    <dbReference type="NCBI Taxonomy" id="6412"/>
    <lineage>
        <taxon>Eukaryota</taxon>
        <taxon>Metazoa</taxon>
        <taxon>Spiralia</taxon>
        <taxon>Lophotrochozoa</taxon>
        <taxon>Annelida</taxon>
        <taxon>Clitellata</taxon>
        <taxon>Hirudinea</taxon>
        <taxon>Rhynchobdellida</taxon>
        <taxon>Glossiphoniidae</taxon>
        <taxon>Helobdella</taxon>
    </lineage>
</organism>
<protein>
    <recommendedName>
        <fullName evidence="1">Ig-like domain-containing protein</fullName>
    </recommendedName>
</protein>
<dbReference type="CTD" id="20207794"/>
<gene>
    <name evidence="3" type="primary">20207794</name>
    <name evidence="2" type="ORF">HELRODRAFT_180649</name>
</gene>
<dbReference type="InterPro" id="IPR013106">
    <property type="entry name" value="Ig_V-set"/>
</dbReference>
<reference evidence="4" key="1">
    <citation type="submission" date="2012-12" db="EMBL/GenBank/DDBJ databases">
        <authorList>
            <person name="Hellsten U."/>
            <person name="Grimwood J."/>
            <person name="Chapman J.A."/>
            <person name="Shapiro H."/>
            <person name="Aerts A."/>
            <person name="Otillar R.P."/>
            <person name="Terry A.Y."/>
            <person name="Boore J.L."/>
            <person name="Simakov O."/>
            <person name="Marletaz F."/>
            <person name="Cho S.-J."/>
            <person name="Edsinger-Gonzales E."/>
            <person name="Havlak P."/>
            <person name="Kuo D.-H."/>
            <person name="Larsson T."/>
            <person name="Lv J."/>
            <person name="Arendt D."/>
            <person name="Savage R."/>
            <person name="Osoegawa K."/>
            <person name="de Jong P."/>
            <person name="Lindberg D.R."/>
            <person name="Seaver E.C."/>
            <person name="Weisblat D.A."/>
            <person name="Putnam N.H."/>
            <person name="Grigoriev I.V."/>
            <person name="Rokhsar D.S."/>
        </authorList>
    </citation>
    <scope>NUCLEOTIDE SEQUENCE</scope>
</reference>
<dbReference type="InterPro" id="IPR007110">
    <property type="entry name" value="Ig-like_dom"/>
</dbReference>
<evidence type="ECO:0000313" key="2">
    <source>
        <dbReference type="EMBL" id="ESN93781.1"/>
    </source>
</evidence>
<evidence type="ECO:0000259" key="1">
    <source>
        <dbReference type="PROSITE" id="PS50835"/>
    </source>
</evidence>
<dbReference type="RefSeq" id="XP_009028191.1">
    <property type="nucleotide sequence ID" value="XM_009029943.1"/>
</dbReference>
<dbReference type="GeneID" id="20207794"/>
<proteinExistence type="predicted"/>